<dbReference type="EMBL" id="DS268112">
    <property type="protein sequence ID" value="KMM69908.1"/>
    <property type="molecule type" value="Genomic_DNA"/>
</dbReference>
<dbReference type="VEuPathDB" id="FungiDB:CPAG_06221"/>
<keyword evidence="3" id="KW-0274">FAD</keyword>
<proteinExistence type="inferred from homology"/>
<keyword evidence="4" id="KW-0560">Oxidoreductase</keyword>
<dbReference type="PANTHER" id="PTHR13789:SF309">
    <property type="entry name" value="PUTATIVE (AFU_ORTHOLOGUE AFUA_6G14510)-RELATED"/>
    <property type="match status" value="1"/>
</dbReference>
<dbReference type="Gene3D" id="3.50.50.60">
    <property type="entry name" value="FAD/NAD(P)-binding domain"/>
    <property type="match status" value="1"/>
</dbReference>
<evidence type="ECO:0000256" key="3">
    <source>
        <dbReference type="ARBA" id="ARBA00022827"/>
    </source>
</evidence>
<dbReference type="InterPro" id="IPR036188">
    <property type="entry name" value="FAD/NAD-bd_sf"/>
</dbReference>
<evidence type="ECO:0000313" key="7">
    <source>
        <dbReference type="EMBL" id="KMM69908.1"/>
    </source>
</evidence>
<dbReference type="SUPFAM" id="SSF51905">
    <property type="entry name" value="FAD/NAD(P)-binding domain"/>
    <property type="match status" value="1"/>
</dbReference>
<keyword evidence="5" id="KW-0503">Monooxygenase</keyword>
<dbReference type="Proteomes" id="UP000054567">
    <property type="component" value="Unassembled WGS sequence"/>
</dbReference>
<feature type="domain" description="FAD-binding" evidence="6">
    <location>
        <begin position="169"/>
        <end position="369"/>
    </location>
</feature>
<dbReference type="InterPro" id="IPR002938">
    <property type="entry name" value="FAD-bd"/>
</dbReference>
<evidence type="ECO:0000259" key="6">
    <source>
        <dbReference type="Pfam" id="PF01494"/>
    </source>
</evidence>
<evidence type="ECO:0000256" key="1">
    <source>
        <dbReference type="ARBA" id="ARBA00007992"/>
    </source>
</evidence>
<dbReference type="PANTHER" id="PTHR13789">
    <property type="entry name" value="MONOOXYGENASE"/>
    <property type="match status" value="1"/>
</dbReference>
<accession>A0A0J6FHW0</accession>
<sequence length="470" mass="52187">MKIAIVGGGISGCAIYLALKKRLPQPPASMAEHEFVIFESYDTTRNLASQHAPGDTHSASLIVGGGIGLHPNGVRSLERLNEDLARDVKLAGHCFNVQKFMSSYGRELARLPCSSEDTYSISLSRHALWSCLRNYVPDDLIVTKRVTQVIANSNGRSVIQFADGSPDEEADLVIGADGLKSPTRRALFPEAKEDPYPPEFAGLVGVGGVVQGEEFKSLVEPCTINFVFGRNGFFGYSFVQSLTNPSEYISSTSQSKTTPSDTVMWWSTYEMESCPDPRAVDKEAILRDLHNRLDTWKDPIIQKILGTVNIQTIFPVNTTPELPTWTRDGVIVIGDAAHTLTPTSGQGTCQALEDVECFSMLLSHFLNKTYDSLSDPSAAALARIERETIAQVMQKHMEIRKPRVHAIQEKGKQFDQKKKNLGRVAEFMMYFGLFIMGKLPMPSWMTGLWTYDIANEVNYEISKMEAENHH</sequence>
<dbReference type="PRINTS" id="PR00420">
    <property type="entry name" value="RNGMNOXGNASE"/>
</dbReference>
<dbReference type="GO" id="GO:0004497">
    <property type="term" value="F:monooxygenase activity"/>
    <property type="evidence" value="ECO:0007669"/>
    <property type="project" value="UniProtKB-KW"/>
</dbReference>
<gene>
    <name evidence="7" type="ORF">CPAG_06221</name>
</gene>
<organism evidence="7 8">
    <name type="scientific">Coccidioides posadasii RMSCC 3488</name>
    <dbReference type="NCBI Taxonomy" id="454284"/>
    <lineage>
        <taxon>Eukaryota</taxon>
        <taxon>Fungi</taxon>
        <taxon>Dikarya</taxon>
        <taxon>Ascomycota</taxon>
        <taxon>Pezizomycotina</taxon>
        <taxon>Eurotiomycetes</taxon>
        <taxon>Eurotiomycetidae</taxon>
        <taxon>Onygenales</taxon>
        <taxon>Onygenaceae</taxon>
        <taxon>Coccidioides</taxon>
    </lineage>
</organism>
<protein>
    <recommendedName>
        <fullName evidence="6">FAD-binding domain-containing protein</fullName>
    </recommendedName>
</protein>
<comment type="similarity">
    <text evidence="1">Belongs to the paxM FAD-dependent monooxygenase family.</text>
</comment>
<dbReference type="OrthoDB" id="16820at2759"/>
<name>A0A0J6FHW0_COCPO</name>
<dbReference type="InterPro" id="IPR050493">
    <property type="entry name" value="FAD-dep_Monooxygenase_BioMet"/>
</dbReference>
<reference evidence="8" key="3">
    <citation type="journal article" date="2010" name="Genome Res.">
        <title>Population genomic sequencing of Coccidioides fungi reveals recent hybridization and transposon control.</title>
        <authorList>
            <person name="Neafsey D.E."/>
            <person name="Barker B.M."/>
            <person name="Sharpton T.J."/>
            <person name="Stajich J.E."/>
            <person name="Park D.J."/>
            <person name="Whiston E."/>
            <person name="Hung C.-Y."/>
            <person name="McMahan C."/>
            <person name="White J."/>
            <person name="Sykes S."/>
            <person name="Heiman D."/>
            <person name="Young S."/>
            <person name="Zeng Q."/>
            <person name="Abouelleil A."/>
            <person name="Aftuck L."/>
            <person name="Bessette D."/>
            <person name="Brown A."/>
            <person name="FitzGerald M."/>
            <person name="Lui A."/>
            <person name="Macdonald J.P."/>
            <person name="Priest M."/>
            <person name="Orbach M.J."/>
            <person name="Galgiani J.N."/>
            <person name="Kirkland T.N."/>
            <person name="Cole G.T."/>
            <person name="Birren B.W."/>
            <person name="Henn M.R."/>
            <person name="Taylor J.W."/>
            <person name="Rounsley S.D."/>
        </authorList>
    </citation>
    <scope>NUCLEOTIDE SEQUENCE [LARGE SCALE GENOMIC DNA]</scope>
    <source>
        <strain evidence="8">RMSCC 3488</strain>
    </source>
</reference>
<reference evidence="7 8" key="1">
    <citation type="submission" date="2007-06" db="EMBL/GenBank/DDBJ databases">
        <title>The Genome Sequence of Coccidioides posadasii RMSCC_3488.</title>
        <authorList>
            <consortium name="Coccidioides Genome Resources Consortium"/>
            <consortium name="The Broad Institute Genome Sequencing Platform"/>
            <person name="Henn M.R."/>
            <person name="Sykes S."/>
            <person name="Young S."/>
            <person name="Jaffe D."/>
            <person name="Berlin A."/>
            <person name="Alvarez P."/>
            <person name="Butler J."/>
            <person name="Gnerre S."/>
            <person name="Grabherr M."/>
            <person name="Mauceli E."/>
            <person name="Brockman W."/>
            <person name="Kodira C."/>
            <person name="Alvarado L."/>
            <person name="Zeng Q."/>
            <person name="Crawford M."/>
            <person name="Antoine C."/>
            <person name="Devon K."/>
            <person name="Galgiani J."/>
            <person name="Orsborn K."/>
            <person name="Lewis M.L."/>
            <person name="Nusbaum C."/>
            <person name="Galagan J."/>
            <person name="Birren B."/>
        </authorList>
    </citation>
    <scope>NUCLEOTIDE SEQUENCE [LARGE SCALE GENOMIC DNA]</scope>
    <source>
        <strain evidence="7 8">RMSCC 3488</strain>
    </source>
</reference>
<dbReference type="GO" id="GO:0071949">
    <property type="term" value="F:FAD binding"/>
    <property type="evidence" value="ECO:0007669"/>
    <property type="project" value="InterPro"/>
</dbReference>
<reference evidence="8" key="2">
    <citation type="journal article" date="2009" name="Genome Res.">
        <title>Comparative genomic analyses of the human fungal pathogens Coccidioides and their relatives.</title>
        <authorList>
            <person name="Sharpton T.J."/>
            <person name="Stajich J.E."/>
            <person name="Rounsley S.D."/>
            <person name="Gardner M.J."/>
            <person name="Wortman J.R."/>
            <person name="Jordar V.S."/>
            <person name="Maiti R."/>
            <person name="Kodira C.D."/>
            <person name="Neafsey D.E."/>
            <person name="Zeng Q."/>
            <person name="Hung C.-Y."/>
            <person name="McMahan C."/>
            <person name="Muszewska A."/>
            <person name="Grynberg M."/>
            <person name="Mandel M.A."/>
            <person name="Kellner E.M."/>
            <person name="Barker B.M."/>
            <person name="Galgiani J.N."/>
            <person name="Orbach M.J."/>
            <person name="Kirkland T.N."/>
            <person name="Cole G.T."/>
            <person name="Henn M.R."/>
            <person name="Birren B.W."/>
            <person name="Taylor J.W."/>
        </authorList>
    </citation>
    <scope>NUCLEOTIDE SEQUENCE [LARGE SCALE GENOMIC DNA]</scope>
    <source>
        <strain evidence="8">RMSCC 3488</strain>
    </source>
</reference>
<evidence type="ECO:0000256" key="2">
    <source>
        <dbReference type="ARBA" id="ARBA00022630"/>
    </source>
</evidence>
<dbReference type="Pfam" id="PF01494">
    <property type="entry name" value="FAD_binding_3"/>
    <property type="match status" value="1"/>
</dbReference>
<keyword evidence="2" id="KW-0285">Flavoprotein</keyword>
<dbReference type="AlphaFoldDB" id="A0A0J6FHW0"/>
<evidence type="ECO:0000256" key="5">
    <source>
        <dbReference type="ARBA" id="ARBA00023033"/>
    </source>
</evidence>
<evidence type="ECO:0000313" key="8">
    <source>
        <dbReference type="Proteomes" id="UP000054567"/>
    </source>
</evidence>
<evidence type="ECO:0000256" key="4">
    <source>
        <dbReference type="ARBA" id="ARBA00023002"/>
    </source>
</evidence>